<keyword evidence="3" id="KW-1185">Reference proteome</keyword>
<evidence type="ECO:0000256" key="1">
    <source>
        <dbReference type="SAM" id="MobiDB-lite"/>
    </source>
</evidence>
<dbReference type="AlphaFoldDB" id="A0A3A2ZTX9"/>
<sequence>MTITPHEEYAELMKGCDKGHFLLRPQPLSKCHPGAIGFFDQYGEFVKITDASEPGLPTKNDFTKCDFSLEREPSREETWSIRTSGSEAEHSFGLDAGVSGALSAAPVDVSAEAKNKWGKTGKAALITGDIVVNDGIVPCGSNAFKKWANDNAEKLRKGNYGAEINQFGLWLISKTFSTRKCNIKLESAHNRDSSGGLNVGATGVAKGGASGSSAVKSNSETGTEYDTTESGGELLVVLHKGYYCRVGKRRFFGGDTFVPETRVAFDPYEFTKPVYDENGNEIGVEYFTLRIDENDEIIEVKVDKEAQAKEAGEDEVAEGGDMVGMTEEEAEAEKAANARYEEQQRQKMQENQARLDAEIAKRRPLNIEITPL</sequence>
<evidence type="ECO:0000313" key="2">
    <source>
        <dbReference type="EMBL" id="RJE21435.1"/>
    </source>
</evidence>
<reference evidence="3" key="1">
    <citation type="submission" date="2017-02" db="EMBL/GenBank/DDBJ databases">
        <authorList>
            <person name="Tafer H."/>
            <person name="Lopandic K."/>
        </authorList>
    </citation>
    <scope>NUCLEOTIDE SEQUENCE [LARGE SCALE GENOMIC DNA]</scope>
    <source>
        <strain evidence="3">CBS 366.77</strain>
    </source>
</reference>
<proteinExistence type="predicted"/>
<comment type="caution">
    <text evidence="2">The sequence shown here is derived from an EMBL/GenBank/DDBJ whole genome shotgun (WGS) entry which is preliminary data.</text>
</comment>
<gene>
    <name evidence="2" type="ORF">PHISCL_06216</name>
</gene>
<feature type="region of interest" description="Disordered" evidence="1">
    <location>
        <begin position="328"/>
        <end position="352"/>
    </location>
</feature>
<accession>A0A3A2ZTX9</accession>
<organism evidence="2 3">
    <name type="scientific">Aspergillus sclerotialis</name>
    <dbReference type="NCBI Taxonomy" id="2070753"/>
    <lineage>
        <taxon>Eukaryota</taxon>
        <taxon>Fungi</taxon>
        <taxon>Dikarya</taxon>
        <taxon>Ascomycota</taxon>
        <taxon>Pezizomycotina</taxon>
        <taxon>Eurotiomycetes</taxon>
        <taxon>Eurotiomycetidae</taxon>
        <taxon>Eurotiales</taxon>
        <taxon>Aspergillaceae</taxon>
        <taxon>Aspergillus</taxon>
        <taxon>Aspergillus subgen. Polypaecilum</taxon>
    </lineage>
</organism>
<evidence type="ECO:0000313" key="3">
    <source>
        <dbReference type="Proteomes" id="UP000266188"/>
    </source>
</evidence>
<protein>
    <submittedName>
        <fullName evidence="2">Uncharacterized protein</fullName>
    </submittedName>
</protein>
<dbReference type="EMBL" id="MVGC01000228">
    <property type="protein sequence ID" value="RJE21435.1"/>
    <property type="molecule type" value="Genomic_DNA"/>
</dbReference>
<feature type="region of interest" description="Disordered" evidence="1">
    <location>
        <begin position="205"/>
        <end position="226"/>
    </location>
</feature>
<dbReference type="Proteomes" id="UP000266188">
    <property type="component" value="Unassembled WGS sequence"/>
</dbReference>
<feature type="compositionally biased region" description="Basic and acidic residues" evidence="1">
    <location>
        <begin position="332"/>
        <end position="352"/>
    </location>
</feature>
<name>A0A3A2ZTX9_9EURO</name>
<dbReference type="OrthoDB" id="2883672at2759"/>